<dbReference type="AlphaFoldDB" id="L9XRA1"/>
<accession>L9XRA1</accession>
<evidence type="ECO:0000313" key="2">
    <source>
        <dbReference type="Proteomes" id="UP000011632"/>
    </source>
</evidence>
<sequence>MYLENHGNESATFDITVVRTATNETVHDQSYVLDPEEDREVYNTNESISDGIETVAFRWAAANETGTVEITTNDCYGNAYVTIREDGTAESTYSIC</sequence>
<comment type="caution">
    <text evidence="1">The sequence shown here is derived from an EMBL/GenBank/DDBJ whole genome shotgun (WGS) entry which is preliminary data.</text>
</comment>
<dbReference type="PATRIC" id="fig|1227496.3.peg.3612"/>
<keyword evidence="2" id="KW-1185">Reference proteome</keyword>
<evidence type="ECO:0000313" key="1">
    <source>
        <dbReference type="EMBL" id="ELY63946.1"/>
    </source>
</evidence>
<dbReference type="Proteomes" id="UP000011632">
    <property type="component" value="Unassembled WGS sequence"/>
</dbReference>
<name>L9XRA1_9EURY</name>
<organism evidence="1 2">
    <name type="scientific">Natrinema versiforme JCM 10478</name>
    <dbReference type="NCBI Taxonomy" id="1227496"/>
    <lineage>
        <taxon>Archaea</taxon>
        <taxon>Methanobacteriati</taxon>
        <taxon>Methanobacteriota</taxon>
        <taxon>Stenosarchaea group</taxon>
        <taxon>Halobacteria</taxon>
        <taxon>Halobacteriales</taxon>
        <taxon>Natrialbaceae</taxon>
        <taxon>Natrinema</taxon>
    </lineage>
</organism>
<proteinExistence type="predicted"/>
<dbReference type="EMBL" id="AOID01000053">
    <property type="protein sequence ID" value="ELY63946.1"/>
    <property type="molecule type" value="Genomic_DNA"/>
</dbReference>
<reference evidence="1 2" key="1">
    <citation type="journal article" date="2014" name="PLoS Genet.">
        <title>Phylogenetically driven sequencing of extremely halophilic archaea reveals strategies for static and dynamic osmo-response.</title>
        <authorList>
            <person name="Becker E.A."/>
            <person name="Seitzer P.M."/>
            <person name="Tritt A."/>
            <person name="Larsen D."/>
            <person name="Krusor M."/>
            <person name="Yao A.I."/>
            <person name="Wu D."/>
            <person name="Madern D."/>
            <person name="Eisen J.A."/>
            <person name="Darling A.E."/>
            <person name="Facciotti M.T."/>
        </authorList>
    </citation>
    <scope>NUCLEOTIDE SEQUENCE [LARGE SCALE GENOMIC DNA]</scope>
    <source>
        <strain evidence="1 2">JCM 10478</strain>
    </source>
</reference>
<protein>
    <submittedName>
        <fullName evidence="1">Uncharacterized protein</fullName>
    </submittedName>
</protein>
<gene>
    <name evidence="1" type="ORF">C489_17902</name>
</gene>